<dbReference type="GO" id="GO:1990269">
    <property type="term" value="F:RNA polymerase II C-terminal domain phosphoserine binding"/>
    <property type="evidence" value="ECO:0007669"/>
    <property type="project" value="TreeGrafter"/>
</dbReference>
<feature type="compositionally biased region" description="Acidic residues" evidence="1">
    <location>
        <begin position="1"/>
        <end position="11"/>
    </location>
</feature>
<feature type="compositionally biased region" description="Acidic residues" evidence="1">
    <location>
        <begin position="123"/>
        <end position="132"/>
    </location>
</feature>
<dbReference type="GO" id="GO:0006368">
    <property type="term" value="P:transcription elongation by RNA polymerase II"/>
    <property type="evidence" value="ECO:0007669"/>
    <property type="project" value="InterPro"/>
</dbReference>
<dbReference type="STRING" id="6198.A0A074ZRH7"/>
<gene>
    <name evidence="2" type="ORF">T265_13585</name>
</gene>
<feature type="compositionally biased region" description="Acidic residues" evidence="1">
    <location>
        <begin position="174"/>
        <end position="183"/>
    </location>
</feature>
<dbReference type="PANTHER" id="PTHR23146">
    <property type="entry name" value="LEO1 PROTEIN"/>
    <property type="match status" value="1"/>
</dbReference>
<feature type="compositionally biased region" description="Low complexity" evidence="1">
    <location>
        <begin position="469"/>
        <end position="478"/>
    </location>
</feature>
<protein>
    <recommendedName>
        <fullName evidence="4">Leo1-like protein</fullName>
    </recommendedName>
</protein>
<sequence length="496" mass="55467">MEFDGSEDEADNASGGERGENQEAEDRDGSSEFDSFSEEEEEEPHNVVTQKDVFGSDTESEGHASPRQGTSPTKSRNKEDGSSSKPAPPIDEELSDQSDLESHSDRSASPEVQPASPEVQSSVDEDVEEEEDRQPRHIPSTSSSRVGSRLRPLNDDSDDEGDDENDAEHHEAPNEDEDEEEGDHEPRDGDGNEPAEEDDEDAHEPDETRIAVDFPLIRADLGKEMHLVKMPNFLSVETRPFDPNFYEDELDEDEVLDEEGRTRLKLKVENTIRWRVAKTDAGDVVHESNARIVRWSDGSLSLHLGDEIFDIHKVDIHADYNYLFIREGSGLQGQSSLRTKLTFRPHSTDSFTHRKITLSLADKTNKSQKVKILPVAGADPESNRIALVKREEEKLRVTLRRESRMRRLRERQAMTRGSFGGGSSSSHRHYGGDEDDDEDDGNSTSINALKRNAKNALAASRKDVAAIYSSESDSLSDISEPRKKVRARISDEDDSA</sequence>
<dbReference type="RefSeq" id="XP_009167842.1">
    <property type="nucleotide sequence ID" value="XM_009169578.1"/>
</dbReference>
<feature type="compositionally biased region" description="Acidic residues" evidence="1">
    <location>
        <begin position="191"/>
        <end position="204"/>
    </location>
</feature>
<dbReference type="Proteomes" id="UP000054324">
    <property type="component" value="Unassembled WGS sequence"/>
</dbReference>
<feature type="compositionally biased region" description="Acidic residues" evidence="1">
    <location>
        <begin position="90"/>
        <end position="99"/>
    </location>
</feature>
<feature type="region of interest" description="Disordered" evidence="1">
    <location>
        <begin position="1"/>
        <end position="211"/>
    </location>
</feature>
<dbReference type="PANTHER" id="PTHR23146:SF0">
    <property type="entry name" value="RNA POLYMERASE-ASSOCIATED PROTEIN LEO1"/>
    <property type="match status" value="1"/>
</dbReference>
<feature type="compositionally biased region" description="Acidic residues" evidence="1">
    <location>
        <begin position="155"/>
        <end position="166"/>
    </location>
</feature>
<evidence type="ECO:0008006" key="4">
    <source>
        <dbReference type="Google" id="ProtNLM"/>
    </source>
</evidence>
<organism evidence="2 3">
    <name type="scientific">Opisthorchis viverrini</name>
    <name type="common">Southeast Asian liver fluke</name>
    <dbReference type="NCBI Taxonomy" id="6198"/>
    <lineage>
        <taxon>Eukaryota</taxon>
        <taxon>Metazoa</taxon>
        <taxon>Spiralia</taxon>
        <taxon>Lophotrochozoa</taxon>
        <taxon>Platyhelminthes</taxon>
        <taxon>Trematoda</taxon>
        <taxon>Digenea</taxon>
        <taxon>Opisthorchiida</taxon>
        <taxon>Opisthorchiata</taxon>
        <taxon>Opisthorchiidae</taxon>
        <taxon>Opisthorchis</taxon>
    </lineage>
</organism>
<evidence type="ECO:0000256" key="1">
    <source>
        <dbReference type="SAM" id="MobiDB-lite"/>
    </source>
</evidence>
<dbReference type="OrthoDB" id="20844at2759"/>
<keyword evidence="3" id="KW-1185">Reference proteome</keyword>
<dbReference type="Pfam" id="PF04004">
    <property type="entry name" value="Leo1"/>
    <property type="match status" value="1"/>
</dbReference>
<dbReference type="CTD" id="20327752"/>
<reference evidence="2 3" key="1">
    <citation type="submission" date="2013-11" db="EMBL/GenBank/DDBJ databases">
        <title>Opisthorchis viverrini - life in the bile duct.</title>
        <authorList>
            <person name="Young N.D."/>
            <person name="Nagarajan N."/>
            <person name="Lin S.J."/>
            <person name="Korhonen P.K."/>
            <person name="Jex A.R."/>
            <person name="Hall R.S."/>
            <person name="Safavi-Hemami H."/>
            <person name="Kaewkong W."/>
            <person name="Bertrand D."/>
            <person name="Gao S."/>
            <person name="Seet Q."/>
            <person name="Wongkham S."/>
            <person name="Teh B.T."/>
            <person name="Wongkham C."/>
            <person name="Intapan P.M."/>
            <person name="Maleewong W."/>
            <person name="Yang X."/>
            <person name="Hu M."/>
            <person name="Wang Z."/>
            <person name="Hofmann A."/>
            <person name="Sternberg P.W."/>
            <person name="Tan P."/>
            <person name="Wang J."/>
            <person name="Gasser R.B."/>
        </authorList>
    </citation>
    <scope>NUCLEOTIDE SEQUENCE [LARGE SCALE GENOMIC DNA]</scope>
</reference>
<feature type="region of interest" description="Disordered" evidence="1">
    <location>
        <begin position="468"/>
        <end position="496"/>
    </location>
</feature>
<accession>A0A074ZRH7</accession>
<dbReference type="GO" id="GO:0016593">
    <property type="term" value="C:Cdc73/Paf1 complex"/>
    <property type="evidence" value="ECO:0007669"/>
    <property type="project" value="InterPro"/>
</dbReference>
<dbReference type="KEGG" id="ovi:T265_13585"/>
<name>A0A074ZRH7_OPIVI</name>
<dbReference type="EMBL" id="KL596699">
    <property type="protein sequence ID" value="KER28437.1"/>
    <property type="molecule type" value="Genomic_DNA"/>
</dbReference>
<dbReference type="GO" id="GO:0032968">
    <property type="term" value="P:positive regulation of transcription elongation by RNA polymerase II"/>
    <property type="evidence" value="ECO:0007669"/>
    <property type="project" value="TreeGrafter"/>
</dbReference>
<dbReference type="GeneID" id="20327752"/>
<evidence type="ECO:0000313" key="2">
    <source>
        <dbReference type="EMBL" id="KER28437.1"/>
    </source>
</evidence>
<dbReference type="InterPro" id="IPR007149">
    <property type="entry name" value="Leo1"/>
</dbReference>
<feature type="region of interest" description="Disordered" evidence="1">
    <location>
        <begin position="404"/>
        <end position="447"/>
    </location>
</feature>
<dbReference type="AlphaFoldDB" id="A0A074ZRH7"/>
<proteinExistence type="predicted"/>
<evidence type="ECO:0000313" key="3">
    <source>
        <dbReference type="Proteomes" id="UP000054324"/>
    </source>
</evidence>
<feature type="non-terminal residue" evidence="2">
    <location>
        <position position="496"/>
    </location>
</feature>